<evidence type="ECO:0000313" key="2">
    <source>
        <dbReference type="EMBL" id="KAH0815650.1"/>
    </source>
</evidence>
<dbReference type="Gene3D" id="3.30.420.10">
    <property type="entry name" value="Ribonuclease H-like superfamily/Ribonuclease H"/>
    <property type="match status" value="1"/>
</dbReference>
<name>A0A8J6HBA1_TENMO</name>
<reference evidence="2" key="1">
    <citation type="journal article" date="2020" name="J Insects Food Feed">
        <title>The yellow mealworm (Tenebrio molitor) genome: a resource for the emerging insects as food and feed industry.</title>
        <authorList>
            <person name="Eriksson T."/>
            <person name="Andere A."/>
            <person name="Kelstrup H."/>
            <person name="Emery V."/>
            <person name="Picard C."/>
        </authorList>
    </citation>
    <scope>NUCLEOTIDE SEQUENCE</scope>
    <source>
        <strain evidence="2">Stoneville</strain>
        <tissue evidence="2">Whole head</tissue>
    </source>
</reference>
<dbReference type="InterPro" id="IPR009057">
    <property type="entry name" value="Homeodomain-like_sf"/>
</dbReference>
<keyword evidence="3" id="KW-1185">Reference proteome</keyword>
<sequence>MDTTPKVAAQVVACTQLGHSQRFVAQQLNLSRSAVRRVYQRFQDTGSFNRRPGAVVLRRPGERFAQCCIDERVSYGGGSCMIWGGISVEERTEAVFIVGAACGRNRRSLTAAWYVGEILADHVVPYAGFVGDQSMLMHDNAKPHTARITRDPDLNPIEHLWDELKRRVRAGVPVGTSIPELMVAVEEEWHNIPQERIVNLIRSMPNRMQAVVRARGGAILEKKEAVVRECRLIENVKKQSFKRHMICLNLIPGY</sequence>
<organism evidence="2 3">
    <name type="scientific">Tenebrio molitor</name>
    <name type="common">Yellow mealworm beetle</name>
    <dbReference type="NCBI Taxonomy" id="7067"/>
    <lineage>
        <taxon>Eukaryota</taxon>
        <taxon>Metazoa</taxon>
        <taxon>Ecdysozoa</taxon>
        <taxon>Arthropoda</taxon>
        <taxon>Hexapoda</taxon>
        <taxon>Insecta</taxon>
        <taxon>Pterygota</taxon>
        <taxon>Neoptera</taxon>
        <taxon>Endopterygota</taxon>
        <taxon>Coleoptera</taxon>
        <taxon>Polyphaga</taxon>
        <taxon>Cucujiformia</taxon>
        <taxon>Tenebrionidae</taxon>
        <taxon>Tenebrio</taxon>
    </lineage>
</organism>
<dbReference type="AlphaFoldDB" id="A0A8J6HBA1"/>
<evidence type="ECO:0000256" key="1">
    <source>
        <dbReference type="ARBA" id="ARBA00004123"/>
    </source>
</evidence>
<comment type="caution">
    <text evidence="2">The sequence shown here is derived from an EMBL/GenBank/DDBJ whole genome shotgun (WGS) entry which is preliminary data.</text>
</comment>
<comment type="subcellular location">
    <subcellularLocation>
        <location evidence="1">Nucleus</location>
    </subcellularLocation>
</comment>
<dbReference type="InterPro" id="IPR036397">
    <property type="entry name" value="RNaseH_sf"/>
</dbReference>
<gene>
    <name evidence="2" type="ORF">GEV33_007141</name>
</gene>
<accession>A0A8J6HBA1</accession>
<dbReference type="GO" id="GO:0003676">
    <property type="term" value="F:nucleic acid binding"/>
    <property type="evidence" value="ECO:0007669"/>
    <property type="project" value="InterPro"/>
</dbReference>
<reference evidence="2" key="2">
    <citation type="submission" date="2021-08" db="EMBL/GenBank/DDBJ databases">
        <authorList>
            <person name="Eriksson T."/>
        </authorList>
    </citation>
    <scope>NUCLEOTIDE SEQUENCE</scope>
    <source>
        <strain evidence="2">Stoneville</strain>
        <tissue evidence="2">Whole head</tissue>
    </source>
</reference>
<protein>
    <submittedName>
        <fullName evidence="2">Uncharacterized protein</fullName>
    </submittedName>
</protein>
<dbReference type="Proteomes" id="UP000719412">
    <property type="component" value="Unassembled WGS sequence"/>
</dbReference>
<proteinExistence type="predicted"/>
<dbReference type="EMBL" id="JABDTM020022817">
    <property type="protein sequence ID" value="KAH0815650.1"/>
    <property type="molecule type" value="Genomic_DNA"/>
</dbReference>
<dbReference type="GO" id="GO:0005634">
    <property type="term" value="C:nucleus"/>
    <property type="evidence" value="ECO:0007669"/>
    <property type="project" value="UniProtKB-SubCell"/>
</dbReference>
<evidence type="ECO:0000313" key="3">
    <source>
        <dbReference type="Proteomes" id="UP000719412"/>
    </source>
</evidence>
<dbReference type="SUPFAM" id="SSF46689">
    <property type="entry name" value="Homeodomain-like"/>
    <property type="match status" value="1"/>
</dbReference>